<gene>
    <name evidence="2" type="ORF">BG011_010088</name>
</gene>
<feature type="compositionally biased region" description="Basic and acidic residues" evidence="1">
    <location>
        <begin position="14"/>
        <end position="26"/>
    </location>
</feature>
<protein>
    <submittedName>
        <fullName evidence="2">Uncharacterized protein</fullName>
    </submittedName>
</protein>
<feature type="region of interest" description="Disordered" evidence="1">
    <location>
        <begin position="1"/>
        <end position="82"/>
    </location>
</feature>
<comment type="caution">
    <text evidence="2">The sequence shown here is derived from an EMBL/GenBank/DDBJ whole genome shotgun (WGS) entry which is preliminary data.</text>
</comment>
<sequence length="126" mass="14869">MARGLSYSSGGRKYNVERSPEDHALELDGYEDIVINEEDDHGYSHVNPEDLDEDEKEEKEEEREEEKEEEEEKDEEEAPLSLEWDKVASRVLCDIQRHRKQEATPRSIGFRAWEFQKYRCSQCVSS</sequence>
<keyword evidence="3" id="KW-1185">Reference proteome</keyword>
<feature type="compositionally biased region" description="Acidic residues" evidence="1">
    <location>
        <begin position="49"/>
        <end position="78"/>
    </location>
</feature>
<evidence type="ECO:0000313" key="2">
    <source>
        <dbReference type="EMBL" id="KAG0248605.1"/>
    </source>
</evidence>
<evidence type="ECO:0000313" key="3">
    <source>
        <dbReference type="Proteomes" id="UP000726737"/>
    </source>
</evidence>
<evidence type="ECO:0000256" key="1">
    <source>
        <dbReference type="SAM" id="MobiDB-lite"/>
    </source>
</evidence>
<proteinExistence type="predicted"/>
<accession>A0A9P6TVQ4</accession>
<organism evidence="2 3">
    <name type="scientific">Mortierella polycephala</name>
    <dbReference type="NCBI Taxonomy" id="41804"/>
    <lineage>
        <taxon>Eukaryota</taxon>
        <taxon>Fungi</taxon>
        <taxon>Fungi incertae sedis</taxon>
        <taxon>Mucoromycota</taxon>
        <taxon>Mortierellomycotina</taxon>
        <taxon>Mortierellomycetes</taxon>
        <taxon>Mortierellales</taxon>
        <taxon>Mortierellaceae</taxon>
        <taxon>Mortierella</taxon>
    </lineage>
</organism>
<name>A0A9P6TVQ4_9FUNG</name>
<dbReference type="Proteomes" id="UP000726737">
    <property type="component" value="Unassembled WGS sequence"/>
</dbReference>
<dbReference type="EMBL" id="JAAAJA010000958">
    <property type="protein sequence ID" value="KAG0248605.1"/>
    <property type="molecule type" value="Genomic_DNA"/>
</dbReference>
<feature type="compositionally biased region" description="Acidic residues" evidence="1">
    <location>
        <begin position="28"/>
        <end position="40"/>
    </location>
</feature>
<dbReference type="AlphaFoldDB" id="A0A9P6TVQ4"/>
<reference evidence="2" key="1">
    <citation type="journal article" date="2020" name="Fungal Divers.">
        <title>Resolving the Mortierellaceae phylogeny through synthesis of multi-gene phylogenetics and phylogenomics.</title>
        <authorList>
            <person name="Vandepol N."/>
            <person name="Liber J."/>
            <person name="Desiro A."/>
            <person name="Na H."/>
            <person name="Kennedy M."/>
            <person name="Barry K."/>
            <person name="Grigoriev I.V."/>
            <person name="Miller A.N."/>
            <person name="O'Donnell K."/>
            <person name="Stajich J.E."/>
            <person name="Bonito G."/>
        </authorList>
    </citation>
    <scope>NUCLEOTIDE SEQUENCE</scope>
    <source>
        <strain evidence="2">KOD948</strain>
    </source>
</reference>